<feature type="region of interest" description="Disordered" evidence="1">
    <location>
        <begin position="175"/>
        <end position="198"/>
    </location>
</feature>
<gene>
    <name evidence="3" type="ORF">SAMN04515674_11590</name>
</gene>
<keyword evidence="2" id="KW-0732">Signal</keyword>
<protein>
    <submittedName>
        <fullName evidence="3">Uncharacterized protein</fullName>
    </submittedName>
</protein>
<dbReference type="EMBL" id="FOXH01000015">
    <property type="protein sequence ID" value="SFQ33660.1"/>
    <property type="molecule type" value="Genomic_DNA"/>
</dbReference>
<accession>A0A1I5XP17</accession>
<sequence>MKTKLLLCSLLGILFSISTSGQGLKISDKADEFLKDAQNVLLVSQNPQAAGIGKNLETAWTGGKISEPNKQKLAVVSNLMLKKGYKPALHFVSLFDAVSLAVNTSNISSPVLESYLETLRKAVESGDSKTAVRFIEVSRSYFNNQLIYSSNFNKFYILKGTVLFKYNDQKVEINKPVSNPPAATTQPEAPKKTTGFDDWDTPVTATPSAAAPAFDEKLPQILSEGPSIEFKGVNLVIATSNDSVALKNSNASISLKDGILLGNGGTFSWEVAGQPEVFASLGNYSMDVRNPKIGSDDATLTYGTRLAAPVKGIFEYLSKKRAKNAPSQYPRFMSQDNNITLKNMGDIEYKGGFALAASKIYSSSVNSRYATILVKKEGKVVIKAISRRFEISDSLITAPAAMFTAYIATSDSLQHPSVKFAYNRSQKSLRVGKVDEGGFKEASYLDSYHKLDITADAMRWNLNDQRMEFYILSGKNVVPALFESFDFYNPARFDNISGNNNFNPLLIVSNYARKNNQTTVYLSEMARSYQKDPASIRPAMLEMMQKGFLIYDPEVESLQISRKGQHYLAAHNTRKDYDNLLIASLYNSSSKDTTSNATFNLKDNQLIIRGVKQFYLSDSLNVYMTPVDKVIKVNKDRNFVINGELKTGNFRFRGSDLAFNYSDFSVKLNKIDSITFVPQKELARKGNTEIGGDLKYESGTIYINKPDNKSGRQRMPEFPRLVIPTGVVAYFDHSWRANGVYNKKIFFKVPSIDFDSLNVKDIDFVGTFNSDGIFPPFKETLISMPDNTLGFRHRAVDGKYNLYNSKSFMKFSGNLLMDKTGLHSEGEINHLAAQIQAKEAYFMPDSLIARGLTGQINEGAIGNAYFTKVDIKNFSLKWQPKVDSMLISTKGNTFDFFAASSKLEGELLIRQSGLLGYGKVRRADSETESQHFKFGKDSFTAEPADLVVGTNLKAFKPSLLGKNMNVSFNVATGLVSILTPLNTKIGDTTNLIFPYSAYKTSINKAVWDINKKTITMKGDVNTSTFTSTEPSQEGLSFNASEALYEIDKQILNIKGVPFIKSADAKIIPDKGSVLVKRDSELGAFTNARLQIDTLNGYHNLIKGNIRILSKSRFEGDATYSFVNLSNDTVTIKMGNFESKESVADAKKKTKSYMTVAKAAVAENENFHLSAKLLFKGDIAMIASEKNLRLDGFVRPYSKGKSDAVNWIAYKGNSTDGVNIVIDQNLKGEQNIPVVAGLHFRTTSTGLYTSFLTSKENPKDEDIFLANGLLKDIVNTGKFEISNEEKDPKKVTYEGNHYEYDDDKKLVKLEGKFNFFTPAEFVQTAGYAEVRTDTAKAKFDEMLVVNFPVPAEVLKVMGEKIVKTNLDSRANDKSADEPDDKDRLLSKLANILGGKAIDPLEKRIKNEHVPFPGINPKLNTTIVISKANLRYSEAASSFYTVGKLSVASIGGTDVNSELDGYLEIRKSVDGDEFYLYLEPTEDIWYFMGYLKNEMGVVSSDGEFNNTVAAKTKGAKKSNGKNSYNFTSVGAEEKVAFVERFTDSYRPKSEKGKKLVKSEEPQKVQEKEKKKEETKTGF</sequence>
<reference evidence="3 4" key="1">
    <citation type="submission" date="2016-10" db="EMBL/GenBank/DDBJ databases">
        <authorList>
            <person name="de Groot N.N."/>
        </authorList>
    </citation>
    <scope>NUCLEOTIDE SEQUENCE [LARGE SCALE GENOMIC DNA]</scope>
    <source>
        <strain evidence="4">E92,LMG 26720,CCM 7988</strain>
    </source>
</reference>
<proteinExistence type="predicted"/>
<dbReference type="Proteomes" id="UP000199306">
    <property type="component" value="Unassembled WGS sequence"/>
</dbReference>
<feature type="region of interest" description="Disordered" evidence="1">
    <location>
        <begin position="1543"/>
        <end position="1576"/>
    </location>
</feature>
<feature type="signal peptide" evidence="2">
    <location>
        <begin position="1"/>
        <end position="21"/>
    </location>
</feature>
<name>A0A1I5XP17_9BACT</name>
<evidence type="ECO:0000313" key="4">
    <source>
        <dbReference type="Proteomes" id="UP000199306"/>
    </source>
</evidence>
<feature type="chain" id="PRO_5011665135" evidence="2">
    <location>
        <begin position="22"/>
        <end position="1576"/>
    </location>
</feature>
<dbReference type="OrthoDB" id="1465441at2"/>
<evidence type="ECO:0000256" key="1">
    <source>
        <dbReference type="SAM" id="MobiDB-lite"/>
    </source>
</evidence>
<dbReference type="RefSeq" id="WP_143095284.1">
    <property type="nucleotide sequence ID" value="NZ_FOXH01000015.1"/>
</dbReference>
<keyword evidence="4" id="KW-1185">Reference proteome</keyword>
<organism evidence="3 4">
    <name type="scientific">Pseudarcicella hirudinis</name>
    <dbReference type="NCBI Taxonomy" id="1079859"/>
    <lineage>
        <taxon>Bacteria</taxon>
        <taxon>Pseudomonadati</taxon>
        <taxon>Bacteroidota</taxon>
        <taxon>Cytophagia</taxon>
        <taxon>Cytophagales</taxon>
        <taxon>Flectobacillaceae</taxon>
        <taxon>Pseudarcicella</taxon>
    </lineage>
</organism>
<dbReference type="STRING" id="1079859.SAMN04515674_11590"/>
<evidence type="ECO:0000313" key="3">
    <source>
        <dbReference type="EMBL" id="SFQ33660.1"/>
    </source>
</evidence>
<evidence type="ECO:0000256" key="2">
    <source>
        <dbReference type="SAM" id="SignalP"/>
    </source>
</evidence>